<organism evidence="2 3">
    <name type="scientific">Funneliformis geosporum</name>
    <dbReference type="NCBI Taxonomy" id="1117311"/>
    <lineage>
        <taxon>Eukaryota</taxon>
        <taxon>Fungi</taxon>
        <taxon>Fungi incertae sedis</taxon>
        <taxon>Mucoromycota</taxon>
        <taxon>Glomeromycotina</taxon>
        <taxon>Glomeromycetes</taxon>
        <taxon>Glomerales</taxon>
        <taxon>Glomeraceae</taxon>
        <taxon>Funneliformis</taxon>
    </lineage>
</organism>
<dbReference type="Proteomes" id="UP001153678">
    <property type="component" value="Unassembled WGS sequence"/>
</dbReference>
<accession>A0A9W4T4B7</accession>
<dbReference type="AlphaFoldDB" id="A0A9W4T4B7"/>
<reference evidence="2" key="1">
    <citation type="submission" date="2022-08" db="EMBL/GenBank/DDBJ databases">
        <authorList>
            <person name="Kallberg Y."/>
            <person name="Tangrot J."/>
            <person name="Rosling A."/>
        </authorList>
    </citation>
    <scope>NUCLEOTIDE SEQUENCE</scope>
    <source>
        <strain evidence="2">Wild A</strain>
    </source>
</reference>
<name>A0A9W4T4B7_9GLOM</name>
<keyword evidence="3" id="KW-1185">Reference proteome</keyword>
<gene>
    <name evidence="2" type="ORF">FWILDA_LOCUS14338</name>
</gene>
<feature type="compositionally biased region" description="Basic and acidic residues" evidence="1">
    <location>
        <begin position="1"/>
        <end position="14"/>
    </location>
</feature>
<dbReference type="EMBL" id="CAMKVN010006150">
    <property type="protein sequence ID" value="CAI2189961.1"/>
    <property type="molecule type" value="Genomic_DNA"/>
</dbReference>
<sequence length="69" mass="7972">KKGEIKITEEKIGGKEQNSPKPEEIEKRKKQIIQEYQTKFQEIASSVANLTIEILTNLQKNGYVIQKIE</sequence>
<feature type="region of interest" description="Disordered" evidence="1">
    <location>
        <begin position="1"/>
        <end position="26"/>
    </location>
</feature>
<feature type="non-terminal residue" evidence="2">
    <location>
        <position position="1"/>
    </location>
</feature>
<protein>
    <submittedName>
        <fullName evidence="2">11193_t:CDS:1</fullName>
    </submittedName>
</protein>
<comment type="caution">
    <text evidence="2">The sequence shown here is derived from an EMBL/GenBank/DDBJ whole genome shotgun (WGS) entry which is preliminary data.</text>
</comment>
<evidence type="ECO:0000313" key="3">
    <source>
        <dbReference type="Proteomes" id="UP001153678"/>
    </source>
</evidence>
<proteinExistence type="predicted"/>
<evidence type="ECO:0000256" key="1">
    <source>
        <dbReference type="SAM" id="MobiDB-lite"/>
    </source>
</evidence>
<evidence type="ECO:0000313" key="2">
    <source>
        <dbReference type="EMBL" id="CAI2189961.1"/>
    </source>
</evidence>